<dbReference type="AlphaFoldDB" id="A0AAD2G784"/>
<keyword evidence="3" id="KW-1185">Reference proteome</keyword>
<evidence type="ECO:0000256" key="1">
    <source>
        <dbReference type="SAM" id="MobiDB-lite"/>
    </source>
</evidence>
<organism evidence="2 3">
    <name type="scientific">Cylindrotheca closterium</name>
    <dbReference type="NCBI Taxonomy" id="2856"/>
    <lineage>
        <taxon>Eukaryota</taxon>
        <taxon>Sar</taxon>
        <taxon>Stramenopiles</taxon>
        <taxon>Ochrophyta</taxon>
        <taxon>Bacillariophyta</taxon>
        <taxon>Bacillariophyceae</taxon>
        <taxon>Bacillariophycidae</taxon>
        <taxon>Bacillariales</taxon>
        <taxon>Bacillariaceae</taxon>
        <taxon>Cylindrotheca</taxon>
    </lineage>
</organism>
<protein>
    <submittedName>
        <fullName evidence="2">Uncharacterized protein</fullName>
    </submittedName>
</protein>
<dbReference type="EMBL" id="CAKOGP040002203">
    <property type="protein sequence ID" value="CAJ1965471.1"/>
    <property type="molecule type" value="Genomic_DNA"/>
</dbReference>
<accession>A0AAD2G784</accession>
<evidence type="ECO:0000313" key="3">
    <source>
        <dbReference type="Proteomes" id="UP001295423"/>
    </source>
</evidence>
<evidence type="ECO:0000313" key="2">
    <source>
        <dbReference type="EMBL" id="CAJ1965471.1"/>
    </source>
</evidence>
<proteinExistence type="predicted"/>
<comment type="caution">
    <text evidence="2">The sequence shown here is derived from an EMBL/GenBank/DDBJ whole genome shotgun (WGS) entry which is preliminary data.</text>
</comment>
<feature type="region of interest" description="Disordered" evidence="1">
    <location>
        <begin position="1"/>
        <end position="45"/>
    </location>
</feature>
<name>A0AAD2G784_9STRA</name>
<gene>
    <name evidence="2" type="ORF">CYCCA115_LOCUS21129</name>
</gene>
<feature type="compositionally biased region" description="Basic and acidic residues" evidence="1">
    <location>
        <begin position="33"/>
        <end position="45"/>
    </location>
</feature>
<dbReference type="Proteomes" id="UP001295423">
    <property type="component" value="Unassembled WGS sequence"/>
</dbReference>
<feature type="region of interest" description="Disordered" evidence="1">
    <location>
        <begin position="178"/>
        <end position="208"/>
    </location>
</feature>
<feature type="compositionally biased region" description="Basic and acidic residues" evidence="1">
    <location>
        <begin position="181"/>
        <end position="208"/>
    </location>
</feature>
<sequence length="208" mass="24548">MKKEITSIMNKNHHENNHENGQSNNKTKRRVHFSADENDSRSAPHEELTLEMIDDMWYTPQHIDHFKQSVKYIIYIILNKEKQSEDEHAETETSGLERYRPQRSEYKRSALFYTLHAQSKDRNPEFIRAVARRCTAWARSIATEQGFEDYCDVYDDPLDRLLADSNVSATLLEDYIESNDTTEKRRLRPVEDDDHESAPAESKRQRLS</sequence>
<reference evidence="2" key="1">
    <citation type="submission" date="2023-08" db="EMBL/GenBank/DDBJ databases">
        <authorList>
            <person name="Audoor S."/>
            <person name="Bilcke G."/>
        </authorList>
    </citation>
    <scope>NUCLEOTIDE SEQUENCE</scope>
</reference>